<evidence type="ECO:0000256" key="19">
    <source>
        <dbReference type="ARBA" id="ARBA00023286"/>
    </source>
</evidence>
<keyword evidence="13" id="KW-0067">ATP-binding</keyword>
<dbReference type="Pfam" id="PF00370">
    <property type="entry name" value="FGGY_N"/>
    <property type="match status" value="1"/>
</dbReference>
<keyword evidence="9 24" id="KW-0812">Transmembrane</keyword>
<dbReference type="InterPro" id="IPR018484">
    <property type="entry name" value="FGGY_N"/>
</dbReference>
<evidence type="ECO:0000256" key="13">
    <source>
        <dbReference type="ARBA" id="ARBA00022840"/>
    </source>
</evidence>
<dbReference type="GO" id="GO:0016020">
    <property type="term" value="C:membrane"/>
    <property type="evidence" value="ECO:0007669"/>
    <property type="project" value="UniProtKB-SubCell"/>
</dbReference>
<reference evidence="26 27" key="1">
    <citation type="submission" date="2020-04" db="EMBL/GenBank/DDBJ databases">
        <authorList>
            <person name="Laetsch R D."/>
            <person name="Stevens L."/>
            <person name="Kumar S."/>
            <person name="Blaxter L. M."/>
        </authorList>
    </citation>
    <scope>NUCLEOTIDE SEQUENCE [LARGE SCALE GENOMIC DNA]</scope>
</reference>
<dbReference type="GO" id="GO:0006071">
    <property type="term" value="P:glycerol metabolic process"/>
    <property type="evidence" value="ECO:0007669"/>
    <property type="project" value="UniProtKB-KW"/>
</dbReference>
<evidence type="ECO:0000256" key="14">
    <source>
        <dbReference type="ARBA" id="ARBA00022989"/>
    </source>
</evidence>
<keyword evidence="16 24" id="KW-0472">Membrane</keyword>
<keyword evidence="12" id="KW-0319">Glycerol metabolism</keyword>
<dbReference type="Gene3D" id="3.30.420.40">
    <property type="match status" value="2"/>
</dbReference>
<dbReference type="SMART" id="SM00918">
    <property type="entry name" value="Lig_chan-Glu_bd"/>
    <property type="match status" value="1"/>
</dbReference>
<evidence type="ECO:0000256" key="18">
    <source>
        <dbReference type="ARBA" id="ARBA00023180"/>
    </source>
</evidence>
<keyword evidence="6" id="KW-0813">Transport</keyword>
<keyword evidence="15" id="KW-0406">Ion transport</keyword>
<feature type="transmembrane region" description="Helical" evidence="24">
    <location>
        <begin position="623"/>
        <end position="642"/>
    </location>
</feature>
<dbReference type="GO" id="GO:0015276">
    <property type="term" value="F:ligand-gated monoatomic ion channel activity"/>
    <property type="evidence" value="ECO:0007669"/>
    <property type="project" value="InterPro"/>
</dbReference>
<dbReference type="Pfam" id="PF00497">
    <property type="entry name" value="SBP_bac_3"/>
    <property type="match status" value="1"/>
</dbReference>
<keyword evidence="10" id="KW-0547">Nucleotide-binding</keyword>
<dbReference type="GO" id="GO:0046167">
    <property type="term" value="P:glycerol-3-phosphate biosynthetic process"/>
    <property type="evidence" value="ECO:0007669"/>
    <property type="project" value="TreeGrafter"/>
</dbReference>
<evidence type="ECO:0000259" key="25">
    <source>
        <dbReference type="SMART" id="SM00918"/>
    </source>
</evidence>
<accession>A0A8S1ENE6</accession>
<comment type="caution">
    <text evidence="26">The sequence shown here is derived from an EMBL/GenBank/DDBJ whole genome shotgun (WGS) entry which is preliminary data.</text>
</comment>
<dbReference type="GO" id="GO:0006641">
    <property type="term" value="P:triglyceride metabolic process"/>
    <property type="evidence" value="ECO:0007669"/>
    <property type="project" value="TreeGrafter"/>
</dbReference>
<comment type="subcellular location">
    <subcellularLocation>
        <location evidence="2">Cytoplasm</location>
    </subcellularLocation>
    <subcellularLocation>
        <location evidence="1">Membrane</location>
        <topology evidence="1">Multi-pass membrane protein</topology>
    </subcellularLocation>
</comment>
<evidence type="ECO:0000256" key="1">
    <source>
        <dbReference type="ARBA" id="ARBA00004141"/>
    </source>
</evidence>
<proteinExistence type="inferred from homology"/>
<feature type="transmembrane region" description="Helical" evidence="24">
    <location>
        <begin position="871"/>
        <end position="888"/>
    </location>
</feature>
<sequence length="979" mass="110933">MAGRYILAVDIGTTTIRSVLYNEQCVEVASYQEKVNTIYSSNEDGDVLVEIEPELLFKQFLRVVEQGNKQVPENATVNVALCTQRNSIVLWNRKTKKEETRIICWNDKRANKVCQKMNESFVLKTLNFVGAVLHTVTRKNRFAAAQRMKFLGAMVSHRLMVTIDKSAHLKNLYRSGELSFGCLETWLLMRCSEFNIPCVEASNISPSGMFDPWINDFNYTIMKIIGFPQDLLSPIVSSDLSDLPKLPTIDKKHCGKNLTITAILADQQAAMYGCGMWKKGDVKITLGTGTFIDIHTGDEPYTSMSGMYPLVAWRINGKPEFVAEGNAHDTAVILHWAQSIGLFDDVTKTSDIAHSVDSSNGTVFVPAFCGIQTPLNDEGACSGFLAIRPDTNKSHMVRAILESIAFRVYQIYNAALAEQHIDAKRPIRICGGVSNNDFICQCISDLLDRDIERMEESDHVAAKGVAMLAGYSQGYWTMSQLSELIKVSQVFRPNEKSRMSLMKTYTVWDKAKPQCKQPGAEVEILKLVFQLIGVNYTILDVWKEFGEQYDFGTKQENGSWSGMIGLLVEGKLDVIGLSMRMSLEREEAVLFSYPTRYFESIFIIAPPSFTCTRQFIFNAFSRTVWMLIATSFLLFYALKLFLNFMKLKKNYKDYSNSTIFIHLFSNYSSDYTVSSKCLAVIMLLATFIFSQLYQTDMYAFLSAPLKYDIPFRTIKEALDIVEQKKMYFAAFGAQTLLCTPATCGKFEEAVRKNPIRRAYTVKGVEDLILKGGIYQSTVDSALLPGALSWLNPNQNFLIIRDEDAPSYYVAFTFSKRQKKLLKKFNTALIEVLPAVSTITTGHGYNTKKVPFELQTPNPRVPLSIDRHTWQLFRSFIILISVCIFLFIFEVTELAGISCDLCVSAIYGVNYDYLQVKKSVMDMIRLDCEALFHEKAEDIATCIRFMTEKVEKYSNKVEKFLDARHVCVLLRVCPMEEDDI</sequence>
<keyword evidence="19" id="KW-1071">Ligand-gated ion channel</keyword>
<dbReference type="EMBL" id="CADEPM010000002">
    <property type="protein sequence ID" value="CAB3399335.1"/>
    <property type="molecule type" value="Genomic_DNA"/>
</dbReference>
<dbReference type="FunFam" id="3.30.420.40:FF:000104">
    <property type="entry name" value="putative glycerol kinase 5"/>
    <property type="match status" value="1"/>
</dbReference>
<dbReference type="Proteomes" id="UP000494206">
    <property type="component" value="Unassembled WGS sequence"/>
</dbReference>
<keyword evidence="20" id="KW-0407">Ion channel</keyword>
<evidence type="ECO:0000256" key="15">
    <source>
        <dbReference type="ARBA" id="ARBA00023065"/>
    </source>
</evidence>
<dbReference type="InterPro" id="IPR001638">
    <property type="entry name" value="Solute-binding_3/MltF_N"/>
</dbReference>
<evidence type="ECO:0000256" key="6">
    <source>
        <dbReference type="ARBA" id="ARBA00022448"/>
    </source>
</evidence>
<dbReference type="Pfam" id="PF02782">
    <property type="entry name" value="FGGY_C"/>
    <property type="match status" value="1"/>
</dbReference>
<dbReference type="SUPFAM" id="SSF53850">
    <property type="entry name" value="Periplasmic binding protein-like II"/>
    <property type="match status" value="1"/>
</dbReference>
<evidence type="ECO:0000256" key="22">
    <source>
        <dbReference type="ARBA" id="ARBA00045165"/>
    </source>
</evidence>
<evidence type="ECO:0000256" key="12">
    <source>
        <dbReference type="ARBA" id="ARBA00022798"/>
    </source>
</evidence>
<comment type="similarity">
    <text evidence="4">Belongs to the FGGY kinase family.</text>
</comment>
<dbReference type="InterPro" id="IPR019594">
    <property type="entry name" value="Glu/Gly-bd"/>
</dbReference>
<gene>
    <name evidence="26" type="ORF">CBOVIS_LOCUS2475</name>
</gene>
<keyword evidence="18" id="KW-0325">Glycoprotein</keyword>
<dbReference type="InterPro" id="IPR018485">
    <property type="entry name" value="FGGY_C"/>
</dbReference>
<keyword evidence="7" id="KW-0963">Cytoplasm</keyword>
<dbReference type="AlphaFoldDB" id="A0A8S1ENE6"/>
<evidence type="ECO:0000256" key="21">
    <source>
        <dbReference type="ARBA" id="ARBA00033026"/>
    </source>
</evidence>
<evidence type="ECO:0000256" key="11">
    <source>
        <dbReference type="ARBA" id="ARBA00022777"/>
    </source>
</evidence>
<protein>
    <recommendedName>
        <fullName evidence="23">Glycerol kinase 5</fullName>
        <ecNumber evidence="5">2.7.1.30</ecNumber>
    </recommendedName>
    <alternativeName>
        <fullName evidence="21">ATP:glycerol 3-phosphotransferase 5</fullName>
    </alternativeName>
</protein>
<dbReference type="GO" id="GO:0005524">
    <property type="term" value="F:ATP binding"/>
    <property type="evidence" value="ECO:0007669"/>
    <property type="project" value="UniProtKB-KW"/>
</dbReference>
<evidence type="ECO:0000256" key="2">
    <source>
        <dbReference type="ARBA" id="ARBA00004496"/>
    </source>
</evidence>
<evidence type="ECO:0000256" key="10">
    <source>
        <dbReference type="ARBA" id="ARBA00022741"/>
    </source>
</evidence>
<evidence type="ECO:0000256" key="20">
    <source>
        <dbReference type="ARBA" id="ARBA00023303"/>
    </source>
</evidence>
<evidence type="ECO:0000256" key="8">
    <source>
        <dbReference type="ARBA" id="ARBA00022679"/>
    </source>
</evidence>
<keyword evidence="27" id="KW-1185">Reference proteome</keyword>
<name>A0A8S1ENE6_9PELO</name>
<keyword evidence="17" id="KW-0675">Receptor</keyword>
<evidence type="ECO:0000256" key="17">
    <source>
        <dbReference type="ARBA" id="ARBA00023170"/>
    </source>
</evidence>
<dbReference type="SUPFAM" id="SSF53067">
    <property type="entry name" value="Actin-like ATPase domain"/>
    <property type="match status" value="2"/>
</dbReference>
<evidence type="ECO:0000256" key="9">
    <source>
        <dbReference type="ARBA" id="ARBA00022692"/>
    </source>
</evidence>
<evidence type="ECO:0000256" key="5">
    <source>
        <dbReference type="ARBA" id="ARBA00012099"/>
    </source>
</evidence>
<organism evidence="26 27">
    <name type="scientific">Caenorhabditis bovis</name>
    <dbReference type="NCBI Taxonomy" id="2654633"/>
    <lineage>
        <taxon>Eukaryota</taxon>
        <taxon>Metazoa</taxon>
        <taxon>Ecdysozoa</taxon>
        <taxon>Nematoda</taxon>
        <taxon>Chromadorea</taxon>
        <taxon>Rhabditida</taxon>
        <taxon>Rhabditina</taxon>
        <taxon>Rhabditomorpha</taxon>
        <taxon>Rhabditoidea</taxon>
        <taxon>Rhabditidae</taxon>
        <taxon>Peloderinae</taxon>
        <taxon>Caenorhabditis</taxon>
    </lineage>
</organism>
<keyword evidence="14 24" id="KW-1133">Transmembrane helix</keyword>
<feature type="domain" description="Ionotropic glutamate receptor L-glutamate and glycine-binding" evidence="25">
    <location>
        <begin position="504"/>
        <end position="569"/>
    </location>
</feature>
<dbReference type="Gene3D" id="3.40.190.10">
    <property type="entry name" value="Periplasmic binding protein-like II"/>
    <property type="match status" value="1"/>
</dbReference>
<dbReference type="InterPro" id="IPR043129">
    <property type="entry name" value="ATPase_NBD"/>
</dbReference>
<dbReference type="GO" id="GO:0004370">
    <property type="term" value="F:glycerol kinase activity"/>
    <property type="evidence" value="ECO:0007669"/>
    <property type="project" value="UniProtKB-EC"/>
</dbReference>
<keyword evidence="8" id="KW-0808">Transferase</keyword>
<keyword evidence="11" id="KW-0418">Kinase</keyword>
<evidence type="ECO:0000256" key="7">
    <source>
        <dbReference type="ARBA" id="ARBA00022490"/>
    </source>
</evidence>
<dbReference type="CDD" id="cd07793">
    <property type="entry name" value="ASKHA_NBD_FGGY_GK5-like"/>
    <property type="match status" value="1"/>
</dbReference>
<evidence type="ECO:0000313" key="27">
    <source>
        <dbReference type="Proteomes" id="UP000494206"/>
    </source>
</evidence>
<evidence type="ECO:0000256" key="3">
    <source>
        <dbReference type="ARBA" id="ARBA00005190"/>
    </source>
</evidence>
<evidence type="ECO:0000256" key="4">
    <source>
        <dbReference type="ARBA" id="ARBA00009156"/>
    </source>
</evidence>
<dbReference type="PANTHER" id="PTHR10196">
    <property type="entry name" value="SUGAR KINASE"/>
    <property type="match status" value="1"/>
</dbReference>
<evidence type="ECO:0000256" key="24">
    <source>
        <dbReference type="SAM" id="Phobius"/>
    </source>
</evidence>
<dbReference type="OrthoDB" id="6278781at2759"/>
<evidence type="ECO:0000256" key="23">
    <source>
        <dbReference type="ARBA" id="ARBA00047192"/>
    </source>
</evidence>
<evidence type="ECO:0000313" key="26">
    <source>
        <dbReference type="EMBL" id="CAB3399335.1"/>
    </source>
</evidence>
<dbReference type="FunFam" id="3.30.420.40:FF:000102">
    <property type="entry name" value="Putative glycerol kinase 5"/>
    <property type="match status" value="1"/>
</dbReference>
<comment type="pathway">
    <text evidence="3">Polyol metabolism; glycerol degradation via glycerol kinase pathway; sn-glycerol 3-phosphate from glycerol: step 1/1.</text>
</comment>
<comment type="function">
    <text evidence="22">Skin-specific kinase that plays a key role in glycerol metabolism, catalyzing its phosphorylation to produce sn-glycerol 3-phosphate. Involved in skin-specific regulation of sterol regulatory element-binding protein (SREBP) processing and lipid biosynthesis.</text>
</comment>
<evidence type="ECO:0000256" key="16">
    <source>
        <dbReference type="ARBA" id="ARBA00023136"/>
    </source>
</evidence>
<dbReference type="InterPro" id="IPR037444">
    <property type="entry name" value="GK5"/>
</dbReference>
<dbReference type="EC" id="2.7.1.30" evidence="5"/>
<dbReference type="PANTHER" id="PTHR10196:SF68">
    <property type="entry name" value="GLYCEROL KINASE 5-RELATED"/>
    <property type="match status" value="1"/>
</dbReference>
<dbReference type="GO" id="GO:0005739">
    <property type="term" value="C:mitochondrion"/>
    <property type="evidence" value="ECO:0007669"/>
    <property type="project" value="TreeGrafter"/>
</dbReference>